<accession>A0A556QSP0</accession>
<dbReference type="Pfam" id="PF02018">
    <property type="entry name" value="CBM_4_9"/>
    <property type="match status" value="1"/>
</dbReference>
<feature type="signal peptide" evidence="3">
    <location>
        <begin position="1"/>
        <end position="22"/>
    </location>
</feature>
<evidence type="ECO:0000259" key="4">
    <source>
        <dbReference type="Pfam" id="PF02018"/>
    </source>
</evidence>
<feature type="chain" id="PRO_5022056268" evidence="3">
    <location>
        <begin position="23"/>
        <end position="801"/>
    </location>
</feature>
<comment type="subcellular location">
    <subcellularLocation>
        <location evidence="1">Cell envelope</location>
    </subcellularLocation>
</comment>
<dbReference type="Pfam" id="PF07940">
    <property type="entry name" value="Hepar_II_III_C"/>
    <property type="match status" value="1"/>
</dbReference>
<keyword evidence="2" id="KW-0378">Hydrolase</keyword>
<dbReference type="PANTHER" id="PTHR38045:SF1">
    <property type="entry name" value="HEPARINASE II_III-LIKE PROTEIN"/>
    <property type="match status" value="1"/>
</dbReference>
<dbReference type="Gene3D" id="1.50.10.100">
    <property type="entry name" value="Chondroitin AC/alginate lyase"/>
    <property type="match status" value="1"/>
</dbReference>
<protein>
    <submittedName>
        <fullName evidence="6">Uncharacterized protein</fullName>
    </submittedName>
</protein>
<evidence type="ECO:0000256" key="1">
    <source>
        <dbReference type="ARBA" id="ARBA00004196"/>
    </source>
</evidence>
<dbReference type="SUPFAM" id="SSF48230">
    <property type="entry name" value="Chondroitin AC/alginate lyase"/>
    <property type="match status" value="1"/>
</dbReference>
<sequence>MFTPARLSLLTSFVFTAGLLSAAEPLPFPNPGFESGLESWVLDKNDQAAGLSQVKPEAAHTGKAGLRVTQQDGSPGSWLQSARIAVVGGQAYRLEFWSRVVSTSGIGVWVQFYDYDRKPIKPANGDLTLQLLPDASDWTRQQLNFTAPAGTEYFSLAVHGYSKRPVLADFDDFSLTPVEASVSTTSAASTPSSGAKSANALTPDPARVKEIASCLPAKPKGLGPTLADRAIWDALKSDPATSEKNIARAVRFMNEPIPAITAEAYQASVQSGDRKIDNVTSQRRFRLTTLVIAEGMENQGRFIPAIEKEVAAICDEPTWILSGHVQFTFGRNDLGTAMTAWNLAAVDTMLGDKLSAGLRKTIRDRVRERLFVHYLAEIRGETKPEWWAIDPNNWNSVVHGGIVGAALALNDSVEERAEIIAAAELGTQFYIKGFPADGYSPEGMGYWKYGFGHYVLMSEAVLVATKGKVNFYDRDNIRLVAQFPRRFEMQAGLYPAYGDAQLAEVPSSWLFHIIDRRYGLNDGSVRAFYPDPTYSAFLYSYGAILSFDAKAAPVTGKSSVSLPDHALRDWFEQSQIYVGRQSAGPAGISVSFKGSNNGVSHGHNDLGTFVVATGGEPVITDPGVPIYNARTMGPNAFDYQVKSSYGHSVPFVAGQPQKRGSQYAATVKERKFTDSFDSVTLDLTAGYGLPSLKELTRRFDYSRQGKGGFMITDRVVFTSPQVFGTALTTYGEAREEKPGVWLITYKGQSLRAEIATTGNAPFTVTNEVLKDESREGKVRRLGINLSSPVSEATITIKITAP</sequence>
<dbReference type="AlphaFoldDB" id="A0A556QSP0"/>
<evidence type="ECO:0000256" key="2">
    <source>
        <dbReference type="ARBA" id="ARBA00022801"/>
    </source>
</evidence>
<organism evidence="6 7">
    <name type="scientific">Rariglobus hedericola</name>
    <dbReference type="NCBI Taxonomy" id="2597822"/>
    <lineage>
        <taxon>Bacteria</taxon>
        <taxon>Pseudomonadati</taxon>
        <taxon>Verrucomicrobiota</taxon>
        <taxon>Opitutia</taxon>
        <taxon>Opitutales</taxon>
        <taxon>Opitutaceae</taxon>
        <taxon>Rariglobus</taxon>
    </lineage>
</organism>
<dbReference type="Proteomes" id="UP000315648">
    <property type="component" value="Unassembled WGS sequence"/>
</dbReference>
<dbReference type="EMBL" id="VMBG01000001">
    <property type="protein sequence ID" value="TSJ79651.1"/>
    <property type="molecule type" value="Genomic_DNA"/>
</dbReference>
<dbReference type="InterPro" id="IPR008929">
    <property type="entry name" value="Chondroitin_lyas"/>
</dbReference>
<dbReference type="InterPro" id="IPR012480">
    <property type="entry name" value="Hepar_II_III_C"/>
</dbReference>
<dbReference type="InterPro" id="IPR003305">
    <property type="entry name" value="CenC_carb-bd"/>
</dbReference>
<evidence type="ECO:0000259" key="5">
    <source>
        <dbReference type="Pfam" id="PF07940"/>
    </source>
</evidence>
<dbReference type="Gene3D" id="2.60.120.260">
    <property type="entry name" value="Galactose-binding domain-like"/>
    <property type="match status" value="1"/>
</dbReference>
<dbReference type="InterPro" id="IPR008979">
    <property type="entry name" value="Galactose-bd-like_sf"/>
</dbReference>
<dbReference type="SUPFAM" id="SSF49785">
    <property type="entry name" value="Galactose-binding domain-like"/>
    <property type="match status" value="1"/>
</dbReference>
<proteinExistence type="predicted"/>
<name>A0A556QSP0_9BACT</name>
<evidence type="ECO:0000256" key="3">
    <source>
        <dbReference type="SAM" id="SignalP"/>
    </source>
</evidence>
<keyword evidence="7" id="KW-1185">Reference proteome</keyword>
<dbReference type="GO" id="GO:0016829">
    <property type="term" value="F:lyase activity"/>
    <property type="evidence" value="ECO:0007669"/>
    <property type="project" value="InterPro"/>
</dbReference>
<evidence type="ECO:0000313" key="7">
    <source>
        <dbReference type="Proteomes" id="UP000315648"/>
    </source>
</evidence>
<dbReference type="GO" id="GO:0030313">
    <property type="term" value="C:cell envelope"/>
    <property type="evidence" value="ECO:0007669"/>
    <property type="project" value="UniProtKB-SubCell"/>
</dbReference>
<evidence type="ECO:0000313" key="6">
    <source>
        <dbReference type="EMBL" id="TSJ79651.1"/>
    </source>
</evidence>
<dbReference type="Gene3D" id="2.70.98.70">
    <property type="match status" value="1"/>
</dbReference>
<comment type="caution">
    <text evidence="6">The sequence shown here is derived from an EMBL/GenBank/DDBJ whole genome shotgun (WGS) entry which is preliminary data.</text>
</comment>
<feature type="domain" description="Heparinase II/III-like C-terminal" evidence="5">
    <location>
        <begin position="590"/>
        <end position="715"/>
    </location>
</feature>
<dbReference type="RefSeq" id="WP_144230192.1">
    <property type="nucleotide sequence ID" value="NZ_CBCRVV010000012.1"/>
</dbReference>
<dbReference type="OrthoDB" id="178931at2"/>
<keyword evidence="3" id="KW-0732">Signal</keyword>
<gene>
    <name evidence="6" type="ORF">FPL22_10300</name>
</gene>
<reference evidence="6 7" key="1">
    <citation type="submission" date="2019-07" db="EMBL/GenBank/DDBJ databases">
        <title>Description of 53C-WASEF.</title>
        <authorList>
            <person name="Pitt A."/>
            <person name="Hahn M.W."/>
        </authorList>
    </citation>
    <scope>NUCLEOTIDE SEQUENCE [LARGE SCALE GENOMIC DNA]</scope>
    <source>
        <strain evidence="6 7">53C-WASEF</strain>
    </source>
</reference>
<dbReference type="GO" id="GO:0016798">
    <property type="term" value="F:hydrolase activity, acting on glycosyl bonds"/>
    <property type="evidence" value="ECO:0007669"/>
    <property type="project" value="InterPro"/>
</dbReference>
<feature type="domain" description="CBM-cenC" evidence="4">
    <location>
        <begin position="30"/>
        <end position="160"/>
    </location>
</feature>
<dbReference type="PANTHER" id="PTHR38045">
    <property type="entry name" value="CHROMOSOME 1, WHOLE GENOME SHOTGUN SEQUENCE"/>
    <property type="match status" value="1"/>
</dbReference>